<organism evidence="2 3">
    <name type="scientific">Gossypium arboreum</name>
    <name type="common">Tree cotton</name>
    <name type="synonym">Gossypium nanking</name>
    <dbReference type="NCBI Taxonomy" id="29729"/>
    <lineage>
        <taxon>Eukaryota</taxon>
        <taxon>Viridiplantae</taxon>
        <taxon>Streptophyta</taxon>
        <taxon>Embryophyta</taxon>
        <taxon>Tracheophyta</taxon>
        <taxon>Spermatophyta</taxon>
        <taxon>Magnoliopsida</taxon>
        <taxon>eudicotyledons</taxon>
        <taxon>Gunneridae</taxon>
        <taxon>Pentapetalae</taxon>
        <taxon>rosids</taxon>
        <taxon>malvids</taxon>
        <taxon>Malvales</taxon>
        <taxon>Malvaceae</taxon>
        <taxon>Malvoideae</taxon>
        <taxon>Gossypium</taxon>
    </lineage>
</organism>
<evidence type="ECO:0000313" key="3">
    <source>
        <dbReference type="Proteomes" id="UP001358586"/>
    </source>
</evidence>
<dbReference type="Gene3D" id="1.10.287.950">
    <property type="entry name" value="Methyl-accepting chemotaxis protein"/>
    <property type="match status" value="1"/>
</dbReference>
<evidence type="ECO:0000256" key="1">
    <source>
        <dbReference type="SAM" id="MobiDB-lite"/>
    </source>
</evidence>
<reference evidence="2 3" key="1">
    <citation type="submission" date="2023-03" db="EMBL/GenBank/DDBJ databases">
        <title>WGS of Gossypium arboreum.</title>
        <authorList>
            <person name="Yu D."/>
        </authorList>
    </citation>
    <scope>NUCLEOTIDE SEQUENCE [LARGE SCALE GENOMIC DNA]</scope>
    <source>
        <tissue evidence="2">Leaf</tissue>
    </source>
</reference>
<dbReference type="Proteomes" id="UP001358586">
    <property type="component" value="Chromosome 13"/>
</dbReference>
<comment type="caution">
    <text evidence="2">The sequence shown here is derived from an EMBL/GenBank/DDBJ whole genome shotgun (WGS) entry which is preliminary data.</text>
</comment>
<feature type="compositionally biased region" description="Basic and acidic residues" evidence="1">
    <location>
        <begin position="1"/>
        <end position="22"/>
    </location>
</feature>
<gene>
    <name evidence="2" type="ORF">PVK06_048068</name>
</gene>
<keyword evidence="3" id="KW-1185">Reference proteome</keyword>
<dbReference type="EMBL" id="JARKNE010000013">
    <property type="protein sequence ID" value="KAK5771822.1"/>
    <property type="molecule type" value="Genomic_DNA"/>
</dbReference>
<proteinExistence type="predicted"/>
<accession>A0ABR0MEX3</accession>
<evidence type="ECO:0000313" key="2">
    <source>
        <dbReference type="EMBL" id="KAK5771822.1"/>
    </source>
</evidence>
<name>A0ABR0MEX3_GOSAR</name>
<feature type="region of interest" description="Disordered" evidence="1">
    <location>
        <begin position="1"/>
        <end position="51"/>
    </location>
</feature>
<sequence length="187" mass="21673">MEVEKERKEKRKIEEDRDDLKEHYKKAQVSLRRAKVGGSSDQLQKEVQEGKARAEHWERRFQEMQSQNLALEEENKGLKSKLKELKSKVEDLEAALQEGKLQIEQLETQGDYLKGELHQSRGQIRERDHVMEEAIAQIREVAEYVQDLVVRADVLSMMCGSSSDIGRELALLLDRVKNLGIRAKAYL</sequence>
<protein>
    <submittedName>
        <fullName evidence="2">Uncharacterized protein</fullName>
    </submittedName>
</protein>